<reference evidence="6" key="1">
    <citation type="submission" date="2020-10" db="EMBL/GenBank/DDBJ databases">
        <authorList>
            <person name="Gilroy R."/>
        </authorList>
    </citation>
    <scope>NUCLEOTIDE SEQUENCE</scope>
    <source>
        <strain evidence="6">ChiSjej1B19-3389</strain>
    </source>
</reference>
<evidence type="ECO:0000256" key="1">
    <source>
        <dbReference type="ARBA" id="ARBA00000085"/>
    </source>
</evidence>
<accession>A0A9D1CUV3</accession>
<dbReference type="PRINTS" id="PR00344">
    <property type="entry name" value="BCTRLSENSOR"/>
</dbReference>
<feature type="domain" description="Histidine kinase" evidence="5">
    <location>
        <begin position="1"/>
        <end position="106"/>
    </location>
</feature>
<evidence type="ECO:0000256" key="4">
    <source>
        <dbReference type="ARBA" id="ARBA00023012"/>
    </source>
</evidence>
<dbReference type="Proteomes" id="UP000886787">
    <property type="component" value="Unassembled WGS sequence"/>
</dbReference>
<dbReference type="AlphaFoldDB" id="A0A9D1CUV3"/>
<dbReference type="GO" id="GO:0000160">
    <property type="term" value="P:phosphorelay signal transduction system"/>
    <property type="evidence" value="ECO:0007669"/>
    <property type="project" value="UniProtKB-KW"/>
</dbReference>
<evidence type="ECO:0000313" key="6">
    <source>
        <dbReference type="EMBL" id="HIQ80554.1"/>
    </source>
</evidence>
<keyword evidence="3 6" id="KW-0808">Transferase</keyword>
<dbReference type="SUPFAM" id="SSF55874">
    <property type="entry name" value="ATPase domain of HSP90 chaperone/DNA topoisomerase II/histidine kinase"/>
    <property type="match status" value="1"/>
</dbReference>
<dbReference type="InterPro" id="IPR004358">
    <property type="entry name" value="Sig_transdc_His_kin-like_C"/>
</dbReference>
<keyword evidence="4" id="KW-0902">Two-component regulatory system</keyword>
<organism evidence="6 7">
    <name type="scientific">Candidatus Scatavimonas merdigallinarum</name>
    <dbReference type="NCBI Taxonomy" id="2840914"/>
    <lineage>
        <taxon>Bacteria</taxon>
        <taxon>Bacillati</taxon>
        <taxon>Bacillota</taxon>
        <taxon>Clostridia</taxon>
        <taxon>Eubacteriales</taxon>
        <taxon>Oscillospiraceae</taxon>
        <taxon>Oscillospiraceae incertae sedis</taxon>
        <taxon>Candidatus Scatavimonas</taxon>
    </lineage>
</organism>
<reference evidence="6" key="2">
    <citation type="journal article" date="2021" name="PeerJ">
        <title>Extensive microbial diversity within the chicken gut microbiome revealed by metagenomics and culture.</title>
        <authorList>
            <person name="Gilroy R."/>
            <person name="Ravi A."/>
            <person name="Getino M."/>
            <person name="Pursley I."/>
            <person name="Horton D.L."/>
            <person name="Alikhan N.F."/>
            <person name="Baker D."/>
            <person name="Gharbi K."/>
            <person name="Hall N."/>
            <person name="Watson M."/>
            <person name="Adriaenssens E.M."/>
            <person name="Foster-Nyarko E."/>
            <person name="Jarju S."/>
            <person name="Secka A."/>
            <person name="Antonio M."/>
            <person name="Oren A."/>
            <person name="Chaudhuri R.R."/>
            <person name="La Ragione R."/>
            <person name="Hildebrand F."/>
            <person name="Pallen M.J."/>
        </authorList>
    </citation>
    <scope>NUCLEOTIDE SEQUENCE</scope>
    <source>
        <strain evidence="6">ChiSjej1B19-3389</strain>
    </source>
</reference>
<evidence type="ECO:0000256" key="3">
    <source>
        <dbReference type="ARBA" id="ARBA00022777"/>
    </source>
</evidence>
<dbReference type="Pfam" id="PF02518">
    <property type="entry name" value="HATPase_c"/>
    <property type="match status" value="1"/>
</dbReference>
<comment type="caution">
    <text evidence="6">The sequence shown here is derived from an EMBL/GenBank/DDBJ whole genome shotgun (WGS) entry which is preliminary data.</text>
</comment>
<sequence length="190" mass="20690">MRELSLNVMDIAQNSITADASLIEITVSEDTHAQTLVIKIKDNGKGMTAQQTQQVLDPFYTTRTTRKVGLGIPLFKMAAEQTGGNLTIVSHKGAGTTVNAVFHTGHVDMTPLGDINSTISILIRCNPDIDFCFIHKADNAQFMLDTRQLREILGPDVALDTPDVMEWVNGFLAEQTQILYGGATPDEITG</sequence>
<comment type="catalytic activity">
    <reaction evidence="1">
        <text>ATP + protein L-histidine = ADP + protein N-phospho-L-histidine.</text>
        <dbReference type="EC" id="2.7.13.3"/>
    </reaction>
</comment>
<evidence type="ECO:0000313" key="7">
    <source>
        <dbReference type="Proteomes" id="UP000886787"/>
    </source>
</evidence>
<evidence type="ECO:0000256" key="2">
    <source>
        <dbReference type="ARBA" id="ARBA00012438"/>
    </source>
</evidence>
<dbReference type="InterPro" id="IPR005467">
    <property type="entry name" value="His_kinase_dom"/>
</dbReference>
<dbReference type="PROSITE" id="PS50109">
    <property type="entry name" value="HIS_KIN"/>
    <property type="match status" value="1"/>
</dbReference>
<protein>
    <recommendedName>
        <fullName evidence="2">histidine kinase</fullName>
        <ecNumber evidence="2">2.7.13.3</ecNumber>
    </recommendedName>
</protein>
<dbReference type="GO" id="GO:0004673">
    <property type="term" value="F:protein histidine kinase activity"/>
    <property type="evidence" value="ECO:0007669"/>
    <property type="project" value="UniProtKB-EC"/>
</dbReference>
<evidence type="ECO:0000259" key="5">
    <source>
        <dbReference type="PROSITE" id="PS50109"/>
    </source>
</evidence>
<dbReference type="InterPro" id="IPR003594">
    <property type="entry name" value="HATPase_dom"/>
</dbReference>
<dbReference type="EC" id="2.7.13.3" evidence="2"/>
<dbReference type="Gene3D" id="3.30.565.10">
    <property type="entry name" value="Histidine kinase-like ATPase, C-terminal domain"/>
    <property type="match status" value="1"/>
</dbReference>
<dbReference type="CDD" id="cd00075">
    <property type="entry name" value="HATPase"/>
    <property type="match status" value="1"/>
</dbReference>
<dbReference type="EMBL" id="DVFW01000024">
    <property type="protein sequence ID" value="HIQ80554.1"/>
    <property type="molecule type" value="Genomic_DNA"/>
</dbReference>
<name>A0A9D1CUV3_9FIRM</name>
<dbReference type="InterPro" id="IPR036890">
    <property type="entry name" value="HATPase_C_sf"/>
</dbReference>
<proteinExistence type="predicted"/>
<keyword evidence="3 6" id="KW-0418">Kinase</keyword>
<gene>
    <name evidence="6" type="ORF">IAD32_04625</name>
</gene>